<protein>
    <recommendedName>
        <fullName evidence="5">SUN domain-containing protein</fullName>
    </recommendedName>
</protein>
<keyword evidence="2" id="KW-0812">Transmembrane</keyword>
<reference evidence="6" key="2">
    <citation type="submission" date="2025-08" db="UniProtKB">
        <authorList>
            <consortium name="Ensembl"/>
        </authorList>
    </citation>
    <scope>IDENTIFICATION</scope>
    <source>
        <strain evidence="6">broiler</strain>
    </source>
</reference>
<dbReference type="Pfam" id="PF07738">
    <property type="entry name" value="Sad1_UNC"/>
    <property type="match status" value="1"/>
</dbReference>
<accession>A0A8V0X8W8</accession>
<dbReference type="InterPro" id="IPR012919">
    <property type="entry name" value="SUN_dom"/>
</dbReference>
<reference evidence="6" key="1">
    <citation type="submission" date="2020-11" db="EMBL/GenBank/DDBJ databases">
        <title>Gallus gallus (Chicken) genome, bGalGal1, GRCg7b, maternal haplotype autosomes + Z &amp; W.</title>
        <authorList>
            <person name="Warren W."/>
            <person name="Formenti G."/>
            <person name="Fedrigo O."/>
            <person name="Haase B."/>
            <person name="Mountcastle J."/>
            <person name="Balacco J."/>
            <person name="Tracey A."/>
            <person name="Schneider V."/>
            <person name="Okimoto R."/>
            <person name="Cheng H."/>
            <person name="Hawken R."/>
            <person name="Howe K."/>
            <person name="Jarvis E.D."/>
        </authorList>
    </citation>
    <scope>NUCLEOTIDE SEQUENCE [LARGE SCALE GENOMIC DNA]</scope>
    <source>
        <strain evidence="6">Broiler</strain>
    </source>
</reference>
<evidence type="ECO:0000256" key="2">
    <source>
        <dbReference type="ARBA" id="ARBA00022692"/>
    </source>
</evidence>
<dbReference type="Ensembl" id="ENSGALT00010001784.1">
    <property type="protein sequence ID" value="ENSGALP00010000985.1"/>
    <property type="gene ID" value="ENSGALG00010000811.1"/>
</dbReference>
<dbReference type="InterPro" id="IPR045119">
    <property type="entry name" value="SUN1-5"/>
</dbReference>
<dbReference type="Gene3D" id="2.60.120.260">
    <property type="entry name" value="Galactose-binding domain-like"/>
    <property type="match status" value="1"/>
</dbReference>
<evidence type="ECO:0000256" key="1">
    <source>
        <dbReference type="ARBA" id="ARBA00004540"/>
    </source>
</evidence>
<organism evidence="6 7">
    <name type="scientific">Gallus gallus</name>
    <name type="common">Chicken</name>
    <dbReference type="NCBI Taxonomy" id="9031"/>
    <lineage>
        <taxon>Eukaryota</taxon>
        <taxon>Metazoa</taxon>
        <taxon>Chordata</taxon>
        <taxon>Craniata</taxon>
        <taxon>Vertebrata</taxon>
        <taxon>Euteleostomi</taxon>
        <taxon>Archelosauria</taxon>
        <taxon>Archosauria</taxon>
        <taxon>Dinosauria</taxon>
        <taxon>Saurischia</taxon>
        <taxon>Theropoda</taxon>
        <taxon>Coelurosauria</taxon>
        <taxon>Aves</taxon>
        <taxon>Neognathae</taxon>
        <taxon>Galloanserae</taxon>
        <taxon>Galliformes</taxon>
        <taxon>Phasianidae</taxon>
        <taxon>Phasianinae</taxon>
        <taxon>Gallus</taxon>
    </lineage>
</organism>
<dbReference type="AlphaFoldDB" id="A0A8V0X8W8"/>
<name>A0A8V0X8W8_CHICK</name>
<keyword evidence="4" id="KW-0472">Membrane</keyword>
<evidence type="ECO:0000313" key="6">
    <source>
        <dbReference type="Ensembl" id="ENSGALP00010000985.1"/>
    </source>
</evidence>
<dbReference type="OrthoDB" id="9119815at2759"/>
<comment type="subcellular location">
    <subcellularLocation>
        <location evidence="1">Nucleus inner membrane</location>
    </subcellularLocation>
</comment>
<dbReference type="PANTHER" id="PTHR12911">
    <property type="entry name" value="SAD1/UNC-84-LIKE PROTEIN-RELATED"/>
    <property type="match status" value="1"/>
</dbReference>
<reference evidence="6" key="3">
    <citation type="submission" date="2025-09" db="UniProtKB">
        <authorList>
            <consortium name="Ensembl"/>
        </authorList>
    </citation>
    <scope>IDENTIFICATION</scope>
    <source>
        <strain evidence="6">broiler</strain>
    </source>
</reference>
<sequence length="206" mass="22483">MWVARTLGLLVNPSGHGGCALQEGPMLCLPAHPGTAPELLAQVRDLAGARGRRWDWMRGSGCFPFQERLVQPDNHPGNCWPFPGSQGHVFIKLPVAVFPTAVTINHGIPAAAYHADSISSAPKDFAVYGLQEEDDEKGTLLGEFIFTPGQAPGQTFQLKNEHSGFIKYVRLQVLSNWGHPDYTCVYQFRLHGDPSHDGDARGKLSA</sequence>
<evidence type="ECO:0000313" key="7">
    <source>
        <dbReference type="Proteomes" id="UP000000539"/>
    </source>
</evidence>
<dbReference type="GO" id="GO:0005637">
    <property type="term" value="C:nuclear inner membrane"/>
    <property type="evidence" value="ECO:0007669"/>
    <property type="project" value="UniProtKB-SubCell"/>
</dbReference>
<evidence type="ECO:0000259" key="5">
    <source>
        <dbReference type="PROSITE" id="PS51469"/>
    </source>
</evidence>
<feature type="domain" description="SUN" evidence="5">
    <location>
        <begin position="32"/>
        <end position="195"/>
    </location>
</feature>
<evidence type="ECO:0000256" key="4">
    <source>
        <dbReference type="ARBA" id="ARBA00023136"/>
    </source>
</evidence>
<dbReference type="PANTHER" id="PTHR12911:SF24">
    <property type="entry name" value="SUN DOMAIN-CONTAINING PROTEIN 3"/>
    <property type="match status" value="1"/>
</dbReference>
<keyword evidence="7" id="KW-1185">Reference proteome</keyword>
<gene>
    <name evidence="6" type="primary">LOC770405</name>
</gene>
<dbReference type="PROSITE" id="PS51469">
    <property type="entry name" value="SUN"/>
    <property type="match status" value="1"/>
</dbReference>
<keyword evidence="3" id="KW-1133">Transmembrane helix</keyword>
<proteinExistence type="predicted"/>
<dbReference type="GeneTree" id="ENSGT00940000155225"/>
<evidence type="ECO:0000256" key="3">
    <source>
        <dbReference type="ARBA" id="ARBA00022989"/>
    </source>
</evidence>
<dbReference type="Proteomes" id="UP000000539">
    <property type="component" value="Chromosome 2"/>
</dbReference>